<feature type="transmembrane region" description="Helical" evidence="5">
    <location>
        <begin position="177"/>
        <end position="200"/>
    </location>
</feature>
<dbReference type="Proteomes" id="UP000318102">
    <property type="component" value="Unassembled WGS sequence"/>
</dbReference>
<comment type="subcellular location">
    <subcellularLocation>
        <location evidence="1">Membrane</location>
        <topology evidence="1">Multi-pass membrane protein</topology>
    </subcellularLocation>
</comment>
<dbReference type="InterPro" id="IPR010432">
    <property type="entry name" value="RDD"/>
</dbReference>
<feature type="transmembrane region" description="Helical" evidence="5">
    <location>
        <begin position="145"/>
        <end position="165"/>
    </location>
</feature>
<feature type="transmembrane region" description="Helical" evidence="5">
    <location>
        <begin position="43"/>
        <end position="63"/>
    </location>
</feature>
<dbReference type="PIRSF" id="PIRSF031578">
    <property type="entry name" value="Uncharacterised_Vanz_RDD-cont"/>
    <property type="match status" value="1"/>
</dbReference>
<dbReference type="RefSeq" id="WP_144988638.1">
    <property type="nucleotide sequence ID" value="NZ_VNJK01000001.1"/>
</dbReference>
<protein>
    <submittedName>
        <fullName evidence="8">Permease</fullName>
    </submittedName>
</protein>
<dbReference type="EMBL" id="VNJK01000001">
    <property type="protein sequence ID" value="TVX92813.1"/>
    <property type="molecule type" value="Genomic_DNA"/>
</dbReference>
<dbReference type="PANTHER" id="PTHR36834:SF1">
    <property type="entry name" value="INTEGRAL MEMBRANE PROTEIN"/>
    <property type="match status" value="1"/>
</dbReference>
<evidence type="ECO:0000313" key="9">
    <source>
        <dbReference type="Proteomes" id="UP000318102"/>
    </source>
</evidence>
<feature type="transmembrane region" description="Helical" evidence="5">
    <location>
        <begin position="322"/>
        <end position="340"/>
    </location>
</feature>
<evidence type="ECO:0000256" key="2">
    <source>
        <dbReference type="ARBA" id="ARBA00022692"/>
    </source>
</evidence>
<dbReference type="InterPro" id="IPR006976">
    <property type="entry name" value="VanZ-like"/>
</dbReference>
<evidence type="ECO:0000256" key="5">
    <source>
        <dbReference type="SAM" id="Phobius"/>
    </source>
</evidence>
<reference evidence="8 9" key="1">
    <citation type="submission" date="2019-07" db="EMBL/GenBank/DDBJ databases">
        <authorList>
            <person name="Kim J."/>
        </authorList>
    </citation>
    <scope>NUCLEOTIDE SEQUENCE [LARGE SCALE GENOMIC DNA]</scope>
    <source>
        <strain evidence="8 9">N4</strain>
    </source>
</reference>
<gene>
    <name evidence="8" type="ORF">FPZ44_06945</name>
</gene>
<dbReference type="Pfam" id="PF06271">
    <property type="entry name" value="RDD"/>
    <property type="match status" value="1"/>
</dbReference>
<dbReference type="OrthoDB" id="4822551at2"/>
<feature type="transmembrane region" description="Helical" evidence="5">
    <location>
        <begin position="12"/>
        <end position="31"/>
    </location>
</feature>
<evidence type="ECO:0000256" key="1">
    <source>
        <dbReference type="ARBA" id="ARBA00004141"/>
    </source>
</evidence>
<comment type="caution">
    <text evidence="8">The sequence shown here is derived from an EMBL/GenBank/DDBJ whole genome shotgun (WGS) entry which is preliminary data.</text>
</comment>
<keyword evidence="9" id="KW-1185">Reference proteome</keyword>
<dbReference type="PANTHER" id="PTHR36834">
    <property type="entry name" value="MEMBRANE PROTEIN-RELATED"/>
    <property type="match status" value="1"/>
</dbReference>
<sequence length="397" mass="45719">MQAYIKPLMDAALFFPFFALALTLPFLVVQYRRYGYVNKLRAAVLYSMLLYMISAYFLVILPFPSSTDNCIREGAFWTYSQLVPFTFMTEILNHTQVNWTQPSTFIQLVKEKAFLQAIFNVFLTIPLGVYARYYFRRTAFQTGCIAFAAACLFEMTQITGLFGIFDCPYRLFDVDDFFLNTTGGLIGYFLTPLLTFFLPRSEKLDEDVQLSQMTVGYVRRLVAFLIDTIVYTAITGIFTLGIGVFLYQSLSNQGTDTVLAWILYALISVVGVLIYFVIVPTLTNGRTVGKWITRIHVVDDRLQDEQQGRTITARALFHRYSLLYTIIIGYNYVFGFIFSFTDLSPIILLSALFLYFGIGGLLVLHLIVNFFTRDKRLFYEKWSHTRNVITERKETSS</sequence>
<feature type="transmembrane region" description="Helical" evidence="5">
    <location>
        <begin position="221"/>
        <end position="246"/>
    </location>
</feature>
<evidence type="ECO:0000256" key="3">
    <source>
        <dbReference type="ARBA" id="ARBA00022989"/>
    </source>
</evidence>
<dbReference type="AlphaFoldDB" id="A0A559IYY3"/>
<feature type="domain" description="VanZ-like" evidence="6">
    <location>
        <begin position="49"/>
        <end position="194"/>
    </location>
</feature>
<dbReference type="GO" id="GO:0016020">
    <property type="term" value="C:membrane"/>
    <property type="evidence" value="ECO:0007669"/>
    <property type="project" value="UniProtKB-SubCell"/>
</dbReference>
<dbReference type="InterPro" id="IPR021192">
    <property type="entry name" value="UCP031578_Vanz/RDD"/>
</dbReference>
<evidence type="ECO:0000313" key="8">
    <source>
        <dbReference type="EMBL" id="TVX92813.1"/>
    </source>
</evidence>
<organism evidence="8 9">
    <name type="scientific">Paenibacillus agilis</name>
    <dbReference type="NCBI Taxonomy" id="3020863"/>
    <lineage>
        <taxon>Bacteria</taxon>
        <taxon>Bacillati</taxon>
        <taxon>Bacillota</taxon>
        <taxon>Bacilli</taxon>
        <taxon>Bacillales</taxon>
        <taxon>Paenibacillaceae</taxon>
        <taxon>Paenibacillus</taxon>
    </lineage>
</organism>
<dbReference type="InterPro" id="IPR053150">
    <property type="entry name" value="Teicoplanin_resist-assoc"/>
</dbReference>
<keyword evidence="4 5" id="KW-0472">Membrane</keyword>
<keyword evidence="3 5" id="KW-1133">Transmembrane helix</keyword>
<feature type="transmembrane region" description="Helical" evidence="5">
    <location>
        <begin position="258"/>
        <end position="278"/>
    </location>
</feature>
<keyword evidence="2 5" id="KW-0812">Transmembrane</keyword>
<name>A0A559IYY3_9BACL</name>
<evidence type="ECO:0000259" key="7">
    <source>
        <dbReference type="Pfam" id="PF06271"/>
    </source>
</evidence>
<feature type="transmembrane region" description="Helical" evidence="5">
    <location>
        <begin position="113"/>
        <end position="133"/>
    </location>
</feature>
<evidence type="ECO:0000259" key="6">
    <source>
        <dbReference type="Pfam" id="PF04892"/>
    </source>
</evidence>
<feature type="transmembrane region" description="Helical" evidence="5">
    <location>
        <begin position="346"/>
        <end position="371"/>
    </location>
</feature>
<accession>A0A559IYY3</accession>
<proteinExistence type="predicted"/>
<feature type="domain" description="RDD" evidence="7">
    <location>
        <begin position="216"/>
        <end position="357"/>
    </location>
</feature>
<dbReference type="Pfam" id="PF04892">
    <property type="entry name" value="VanZ"/>
    <property type="match status" value="1"/>
</dbReference>
<evidence type="ECO:0000256" key="4">
    <source>
        <dbReference type="ARBA" id="ARBA00023136"/>
    </source>
</evidence>